<feature type="domain" description="N-acetyltransferase" evidence="1">
    <location>
        <begin position="1"/>
        <end position="153"/>
    </location>
</feature>
<dbReference type="Gene3D" id="3.40.630.30">
    <property type="match status" value="1"/>
</dbReference>
<comment type="caution">
    <text evidence="2">The sequence shown here is derived from an EMBL/GenBank/DDBJ whole genome shotgun (WGS) entry which is preliminary data.</text>
</comment>
<dbReference type="Proteomes" id="UP000824140">
    <property type="component" value="Unassembled WGS sequence"/>
</dbReference>
<proteinExistence type="predicted"/>
<gene>
    <name evidence="2" type="ORF">IAA84_10505</name>
</gene>
<dbReference type="EMBL" id="DVJN01000201">
    <property type="protein sequence ID" value="HIS93436.1"/>
    <property type="molecule type" value="Genomic_DNA"/>
</dbReference>
<dbReference type="Pfam" id="PF00583">
    <property type="entry name" value="Acetyltransf_1"/>
    <property type="match status" value="1"/>
</dbReference>
<reference evidence="2" key="2">
    <citation type="journal article" date="2021" name="PeerJ">
        <title>Extensive microbial diversity within the chicken gut microbiome revealed by metagenomics and culture.</title>
        <authorList>
            <person name="Gilroy R."/>
            <person name="Ravi A."/>
            <person name="Getino M."/>
            <person name="Pursley I."/>
            <person name="Horton D.L."/>
            <person name="Alikhan N.F."/>
            <person name="Baker D."/>
            <person name="Gharbi K."/>
            <person name="Hall N."/>
            <person name="Watson M."/>
            <person name="Adriaenssens E.M."/>
            <person name="Foster-Nyarko E."/>
            <person name="Jarju S."/>
            <person name="Secka A."/>
            <person name="Antonio M."/>
            <person name="Oren A."/>
            <person name="Chaudhuri R.R."/>
            <person name="La Ragione R."/>
            <person name="Hildebrand F."/>
            <person name="Pallen M.J."/>
        </authorList>
    </citation>
    <scope>NUCLEOTIDE SEQUENCE</scope>
    <source>
        <strain evidence="2">13766</strain>
    </source>
</reference>
<dbReference type="PROSITE" id="PS51186">
    <property type="entry name" value="GNAT"/>
    <property type="match status" value="1"/>
</dbReference>
<dbReference type="GO" id="GO:0016747">
    <property type="term" value="F:acyltransferase activity, transferring groups other than amino-acyl groups"/>
    <property type="evidence" value="ECO:0007669"/>
    <property type="project" value="InterPro"/>
</dbReference>
<sequence length="211" mass="23615">MRIRNLEEKDWADVEALTRRAFYNIYIPGCVEHYLVHIMRAHADFVPELALVGEEDGQIVGSILYTRARLVDENGAEKPILTFGPICVDPARQRKGLGKALMARSFERAAALGYGGIVIFGDPKNYVSSGFQSAKKYNICRADGKFPAAMLAKELVPHALDGGKWAYYDSPVMNVDMEAAQAFDAALQPMEKKYQPSQEEFYIMSHAFIED</sequence>
<dbReference type="SUPFAM" id="SSF55729">
    <property type="entry name" value="Acyl-CoA N-acyltransferases (Nat)"/>
    <property type="match status" value="1"/>
</dbReference>
<evidence type="ECO:0000313" key="2">
    <source>
        <dbReference type="EMBL" id="HIS93436.1"/>
    </source>
</evidence>
<evidence type="ECO:0000259" key="1">
    <source>
        <dbReference type="PROSITE" id="PS51186"/>
    </source>
</evidence>
<name>A0A9D1G1J9_9FIRM</name>
<organism evidence="2 3">
    <name type="scientific">Candidatus Alectryocaccomicrobium excrementavium</name>
    <dbReference type="NCBI Taxonomy" id="2840668"/>
    <lineage>
        <taxon>Bacteria</taxon>
        <taxon>Bacillati</taxon>
        <taxon>Bacillota</taxon>
        <taxon>Clostridia</taxon>
        <taxon>Candidatus Alectryocaccomicrobium</taxon>
    </lineage>
</organism>
<dbReference type="CDD" id="cd04301">
    <property type="entry name" value="NAT_SF"/>
    <property type="match status" value="1"/>
</dbReference>
<evidence type="ECO:0000313" key="3">
    <source>
        <dbReference type="Proteomes" id="UP000824140"/>
    </source>
</evidence>
<protein>
    <submittedName>
        <fullName evidence="2">N-acetyltransferase</fullName>
    </submittedName>
</protein>
<dbReference type="InterPro" id="IPR000182">
    <property type="entry name" value="GNAT_dom"/>
</dbReference>
<dbReference type="InterPro" id="IPR016181">
    <property type="entry name" value="Acyl_CoA_acyltransferase"/>
</dbReference>
<dbReference type="AlphaFoldDB" id="A0A9D1G1J9"/>
<reference evidence="2" key="1">
    <citation type="submission" date="2020-10" db="EMBL/GenBank/DDBJ databases">
        <authorList>
            <person name="Gilroy R."/>
        </authorList>
    </citation>
    <scope>NUCLEOTIDE SEQUENCE</scope>
    <source>
        <strain evidence="2">13766</strain>
    </source>
</reference>
<accession>A0A9D1G1J9</accession>